<evidence type="ECO:0000256" key="6">
    <source>
        <dbReference type="ARBA" id="ARBA00048493"/>
    </source>
</evidence>
<dbReference type="InterPro" id="IPR039741">
    <property type="entry name" value="UDP-sugar_pyrophosphorylase"/>
</dbReference>
<dbReference type="STRING" id="1157962.A0A250XB26"/>
<name>A0A250XB26_9CHLO</name>
<evidence type="ECO:0000256" key="2">
    <source>
        <dbReference type="ARBA" id="ARBA00010401"/>
    </source>
</evidence>
<evidence type="ECO:0000256" key="3">
    <source>
        <dbReference type="ARBA" id="ARBA00012457"/>
    </source>
</evidence>
<dbReference type="GO" id="GO:0006048">
    <property type="term" value="P:UDP-N-acetylglucosamine biosynthetic process"/>
    <property type="evidence" value="ECO:0007669"/>
    <property type="project" value="TreeGrafter"/>
</dbReference>
<accession>A0A250XB26</accession>
<evidence type="ECO:0000256" key="7">
    <source>
        <dbReference type="SAM" id="MobiDB-lite"/>
    </source>
</evidence>
<proteinExistence type="inferred from homology"/>
<feature type="region of interest" description="Disordered" evidence="7">
    <location>
        <begin position="379"/>
        <end position="416"/>
    </location>
</feature>
<evidence type="ECO:0000256" key="5">
    <source>
        <dbReference type="ARBA" id="ARBA00022695"/>
    </source>
</evidence>
<dbReference type="Gene3D" id="3.90.550.10">
    <property type="entry name" value="Spore Coat Polysaccharide Biosynthesis Protein SpsA, Chain A"/>
    <property type="match status" value="2"/>
</dbReference>
<evidence type="ECO:0000256" key="1">
    <source>
        <dbReference type="ARBA" id="ARBA00005208"/>
    </source>
</evidence>
<protein>
    <recommendedName>
        <fullName evidence="3">UDP-N-acetylglucosamine diphosphorylase</fullName>
        <ecNumber evidence="3">2.7.7.23</ecNumber>
    </recommendedName>
</protein>
<feature type="compositionally biased region" description="Polar residues" evidence="7">
    <location>
        <begin position="379"/>
        <end position="388"/>
    </location>
</feature>
<dbReference type="EC" id="2.7.7.23" evidence="3"/>
<dbReference type="OrthoDB" id="541939at2759"/>
<dbReference type="InterPro" id="IPR002618">
    <property type="entry name" value="UDPGP_fam"/>
</dbReference>
<comment type="similarity">
    <text evidence="2">Belongs to the UDPGP type 1 family.</text>
</comment>
<comment type="catalytic activity">
    <reaction evidence="6">
        <text>N-acetyl-alpha-D-glucosamine 1-phosphate + UTP + H(+) = UDP-N-acetyl-alpha-D-glucosamine + diphosphate</text>
        <dbReference type="Rhea" id="RHEA:13509"/>
        <dbReference type="ChEBI" id="CHEBI:15378"/>
        <dbReference type="ChEBI" id="CHEBI:33019"/>
        <dbReference type="ChEBI" id="CHEBI:46398"/>
        <dbReference type="ChEBI" id="CHEBI:57705"/>
        <dbReference type="ChEBI" id="CHEBI:57776"/>
        <dbReference type="EC" id="2.7.7.23"/>
    </reaction>
</comment>
<keyword evidence="5" id="KW-0548">Nucleotidyltransferase</keyword>
<dbReference type="EMBL" id="BEGY01000050">
    <property type="protein sequence ID" value="GAX80288.1"/>
    <property type="molecule type" value="Genomic_DNA"/>
</dbReference>
<comment type="pathway">
    <text evidence="1">Nucleotide-sugar biosynthesis; UDP-N-acetyl-alpha-D-glucosamine biosynthesis; UDP-N-acetyl-alpha-D-glucosamine from N-acetyl-alpha-D-glucosamine 1-phosphate: step 1/1.</text>
</comment>
<dbReference type="SUPFAM" id="SSF53448">
    <property type="entry name" value="Nucleotide-diphospho-sugar transferases"/>
    <property type="match status" value="1"/>
</dbReference>
<evidence type="ECO:0000256" key="4">
    <source>
        <dbReference type="ARBA" id="ARBA00022679"/>
    </source>
</evidence>
<sequence length="1367" mass="147726">MVLLTDVGGIAAFGYTSWQIIVQWYRFRVKNEVRLDDRLLFNALEAAVSDAKSDADIGRKEDYGAAAVRSGHAHIFEDFKKLPVGPLRIQFIEDLNRLAVWSGQVYKDVQRRKVSVPWKSLSIREKGRLVGALDHLSFDWTEMIRKQGADRSEAWLWQLTEPLPMLANEPLAMEDPIKELKSLQDLYSPTEQAITSFLDARRAAHLMEAKDAIQPLSNIVHAVRKLQLLKMLCEDLGLDARKCSLRLGELKEMVEAIQLEPEDAALRTQYEEAEAALQAEADGAAEDLRKTRMPAIEESARMAFVNDLVRSASAASVWAPTPASASRPVATSNKVLRQLTGVLVLLEELVGSSEGLCGEKEVLAAAVKLLPKLFATLSLNSSPNQPTPQKAKEAADAEVSDADVTATPAPSESPSDIAHRLLASLSSSKESSDTHINASATELKAVLCNAAEPLLLKKPSEAELASRSDQQVVSDLVAAVFRKALKASGASVDEDLLDSEDLRSTMLDQARSLCAANKEASLSKLSADAAAARAAALISGLESRSANLAEQPASVRLVVTQHTLKATLNKSTSPLAISKALSQLTDTDISSLPTATSSSVNAALSLANQIQLAGDVSTGLELGPGVTGLLLRLVPYLNQLKGSTPSGEELSAEDGPGQEKEGQEVKEAAGSDQAERRMDIDKVEQTLGLTSELLGDGLVLVELPGPAYKRLGALKDTVEGLQTSMDGMVWNKGITLLKELVGQLGPIGAAVDAQLASTQEEERRVLLLEVREAAVNMYRKLQELISLDTAVRPAVLKDMSSMKESVFSMKVEKRSATLTALSEKLDGVNNLIKSVGKALTELPGTNQEDAEKLHIQKLEAVQEQVETFREEVRQYLQYVKLREMSLGSVPPVCPTDVEVPQYPSLEETKVSHAEDAVWLDTVAAEPDDLNNWCMAGFKLLATGKVAVILIADGLIGEAAQLTVDVGLPSTKPLLQLYAERLLRIQKLSAEALSGPGSGISCPTHWYIMATSQTAMTSINKCLESSSYFGLERSQVHVFAPDLTVPLMGDDGKVLLETQFKVARGPGGSGEVFRGLRESGMLSHMQRVGVKCVDVHAVDDNIMAKIADPTFIGYCNSINLDCAAKVVDPESVPESMYGYPSAAGVLLGEGEVESGPVMDNIPGMVPAIGQYFFSMRWMKEVDSSLKRNAMRLYRLVPSTTLSRGVKSSGYRPDRTITDFILSGVVGAEGGVCNKGVQRGLVIVDRGSEFSPVWGKAPFYGPETSTAAVEDLLLLQTSWVEEAGGSLEDEEEGVTEVSPLVSYSGEGLEPLVQGKTFKDAYELSLQGFTSRTQSKSNVGPWILPFAAVYGLLWLKLHQPALFNKTRLQK</sequence>
<evidence type="ECO:0000313" key="8">
    <source>
        <dbReference type="EMBL" id="GAX80288.1"/>
    </source>
</evidence>
<reference evidence="8 9" key="1">
    <citation type="submission" date="2017-08" db="EMBL/GenBank/DDBJ databases">
        <title>Acidophilic green algal genome provides insights into adaptation to an acidic environment.</title>
        <authorList>
            <person name="Hirooka S."/>
            <person name="Hirose Y."/>
            <person name="Kanesaki Y."/>
            <person name="Higuchi S."/>
            <person name="Fujiwara T."/>
            <person name="Onuma R."/>
            <person name="Era A."/>
            <person name="Ohbayashi R."/>
            <person name="Uzuka A."/>
            <person name="Nozaki H."/>
            <person name="Yoshikawa H."/>
            <person name="Miyagishima S.Y."/>
        </authorList>
    </citation>
    <scope>NUCLEOTIDE SEQUENCE [LARGE SCALE GENOMIC DNA]</scope>
    <source>
        <strain evidence="8 9">NIES-2499</strain>
    </source>
</reference>
<evidence type="ECO:0000313" key="9">
    <source>
        <dbReference type="Proteomes" id="UP000232323"/>
    </source>
</evidence>
<keyword evidence="9" id="KW-1185">Reference proteome</keyword>
<comment type="caution">
    <text evidence="8">The sequence shown here is derived from an EMBL/GenBank/DDBJ whole genome shotgun (WGS) entry which is preliminary data.</text>
</comment>
<gene>
    <name evidence="8" type="ORF">CEUSTIGMA_g7726.t1</name>
</gene>
<feature type="region of interest" description="Disordered" evidence="7">
    <location>
        <begin position="643"/>
        <end position="677"/>
    </location>
</feature>
<dbReference type="Proteomes" id="UP000232323">
    <property type="component" value="Unassembled WGS sequence"/>
</dbReference>
<dbReference type="PANTHER" id="PTHR11952">
    <property type="entry name" value="UDP- GLUCOSE PYROPHOSPHORYLASE"/>
    <property type="match status" value="1"/>
</dbReference>
<feature type="compositionally biased region" description="Basic and acidic residues" evidence="7">
    <location>
        <begin position="657"/>
        <end position="677"/>
    </location>
</feature>
<keyword evidence="4" id="KW-0808">Transferase</keyword>
<dbReference type="Pfam" id="PF01704">
    <property type="entry name" value="UDPGP"/>
    <property type="match status" value="1"/>
</dbReference>
<dbReference type="PANTHER" id="PTHR11952:SF2">
    <property type="entry name" value="LD24639P"/>
    <property type="match status" value="1"/>
</dbReference>
<organism evidence="8 9">
    <name type="scientific">Chlamydomonas eustigma</name>
    <dbReference type="NCBI Taxonomy" id="1157962"/>
    <lineage>
        <taxon>Eukaryota</taxon>
        <taxon>Viridiplantae</taxon>
        <taxon>Chlorophyta</taxon>
        <taxon>core chlorophytes</taxon>
        <taxon>Chlorophyceae</taxon>
        <taxon>CS clade</taxon>
        <taxon>Chlamydomonadales</taxon>
        <taxon>Chlamydomonadaceae</taxon>
        <taxon>Chlamydomonas</taxon>
    </lineage>
</organism>
<dbReference type="GO" id="GO:0003977">
    <property type="term" value="F:UDP-N-acetylglucosamine diphosphorylase activity"/>
    <property type="evidence" value="ECO:0007669"/>
    <property type="project" value="UniProtKB-EC"/>
</dbReference>
<dbReference type="InterPro" id="IPR029044">
    <property type="entry name" value="Nucleotide-diphossugar_trans"/>
</dbReference>